<reference evidence="1 2" key="1">
    <citation type="journal article" date="2017" name="Gigascience">
        <title>Genome sequence of the small brown planthopper, Laodelphax striatellus.</title>
        <authorList>
            <person name="Zhu J."/>
            <person name="Jiang F."/>
            <person name="Wang X."/>
            <person name="Yang P."/>
            <person name="Bao Y."/>
            <person name="Zhao W."/>
            <person name="Wang W."/>
            <person name="Lu H."/>
            <person name="Wang Q."/>
            <person name="Cui N."/>
            <person name="Li J."/>
            <person name="Chen X."/>
            <person name="Luo L."/>
            <person name="Yu J."/>
            <person name="Kang L."/>
            <person name="Cui F."/>
        </authorList>
    </citation>
    <scope>NUCLEOTIDE SEQUENCE [LARGE SCALE GENOMIC DNA]</scope>
    <source>
        <strain evidence="1">Lst14</strain>
    </source>
</reference>
<keyword evidence="2" id="KW-1185">Reference proteome</keyword>
<dbReference type="InParanoid" id="A0A482XB61"/>
<organism evidence="1 2">
    <name type="scientific">Laodelphax striatellus</name>
    <name type="common">Small brown planthopper</name>
    <name type="synonym">Delphax striatella</name>
    <dbReference type="NCBI Taxonomy" id="195883"/>
    <lineage>
        <taxon>Eukaryota</taxon>
        <taxon>Metazoa</taxon>
        <taxon>Ecdysozoa</taxon>
        <taxon>Arthropoda</taxon>
        <taxon>Hexapoda</taxon>
        <taxon>Insecta</taxon>
        <taxon>Pterygota</taxon>
        <taxon>Neoptera</taxon>
        <taxon>Paraneoptera</taxon>
        <taxon>Hemiptera</taxon>
        <taxon>Auchenorrhyncha</taxon>
        <taxon>Fulgoroidea</taxon>
        <taxon>Delphacidae</taxon>
        <taxon>Criomorphinae</taxon>
        <taxon>Laodelphax</taxon>
    </lineage>
</organism>
<sequence length="91" mass="10547">SIERHCAAVIELFPGCLCTHQFLCVPRFHIEMSRMETRFQVLQRVGESNRDLAVHSCHVPDLVVDRSCHLLCCGHTLSLRILQETRQVEKY</sequence>
<name>A0A482XB61_LAOST</name>
<evidence type="ECO:0000313" key="2">
    <source>
        <dbReference type="Proteomes" id="UP000291343"/>
    </source>
</evidence>
<feature type="non-terminal residue" evidence="1">
    <location>
        <position position="1"/>
    </location>
</feature>
<comment type="caution">
    <text evidence="1">The sequence shown here is derived from an EMBL/GenBank/DDBJ whole genome shotgun (WGS) entry which is preliminary data.</text>
</comment>
<accession>A0A482XB61</accession>
<protein>
    <submittedName>
        <fullName evidence="1">Uncharacterized protein</fullName>
    </submittedName>
</protein>
<gene>
    <name evidence="1" type="ORF">LSTR_LSTR017324</name>
</gene>
<dbReference type="AlphaFoldDB" id="A0A482XB61"/>
<evidence type="ECO:0000313" key="1">
    <source>
        <dbReference type="EMBL" id="RZF43205.1"/>
    </source>
</evidence>
<dbReference type="EMBL" id="QKKF02012841">
    <property type="protein sequence ID" value="RZF43205.1"/>
    <property type="molecule type" value="Genomic_DNA"/>
</dbReference>
<proteinExistence type="predicted"/>
<dbReference type="Proteomes" id="UP000291343">
    <property type="component" value="Unassembled WGS sequence"/>
</dbReference>